<dbReference type="Pfam" id="PF01812">
    <property type="entry name" value="5-FTHF_cyc-lig"/>
    <property type="match status" value="1"/>
</dbReference>
<accession>A0A382PNX0</accession>
<dbReference type="InterPro" id="IPR024185">
    <property type="entry name" value="FTHF_cligase-like_sf"/>
</dbReference>
<comment type="similarity">
    <text evidence="1">Belongs to the 5-formyltetrahydrofolate cyclo-ligase family.</text>
</comment>
<proteinExistence type="inferred from homology"/>
<dbReference type="EMBL" id="UINC01108336">
    <property type="protein sequence ID" value="SVC74355.1"/>
    <property type="molecule type" value="Genomic_DNA"/>
</dbReference>
<evidence type="ECO:0008006" key="5">
    <source>
        <dbReference type="Google" id="ProtNLM"/>
    </source>
</evidence>
<dbReference type="PANTHER" id="PTHR23407">
    <property type="entry name" value="ATPASE INHIBITOR/5-FORMYLTETRAHYDROFOLATE CYCLO-LIGASE"/>
    <property type="match status" value="1"/>
</dbReference>
<dbReference type="NCBIfam" id="TIGR02727">
    <property type="entry name" value="MTHFS_bact"/>
    <property type="match status" value="1"/>
</dbReference>
<protein>
    <recommendedName>
        <fullName evidence="5">5-formyltetrahydrofolate cyclo-ligase</fullName>
    </recommendedName>
</protein>
<keyword evidence="2" id="KW-0547">Nucleotide-binding</keyword>
<dbReference type="GO" id="GO:0030272">
    <property type="term" value="F:5-formyltetrahydrofolate cyclo-ligase activity"/>
    <property type="evidence" value="ECO:0007669"/>
    <property type="project" value="TreeGrafter"/>
</dbReference>
<dbReference type="GO" id="GO:0009396">
    <property type="term" value="P:folic acid-containing compound biosynthetic process"/>
    <property type="evidence" value="ECO:0007669"/>
    <property type="project" value="TreeGrafter"/>
</dbReference>
<dbReference type="GO" id="GO:0005524">
    <property type="term" value="F:ATP binding"/>
    <property type="evidence" value="ECO:0007669"/>
    <property type="project" value="UniProtKB-KW"/>
</dbReference>
<dbReference type="SUPFAM" id="SSF100950">
    <property type="entry name" value="NagB/RpiA/CoA transferase-like"/>
    <property type="match status" value="1"/>
</dbReference>
<evidence type="ECO:0000256" key="2">
    <source>
        <dbReference type="ARBA" id="ARBA00022741"/>
    </source>
</evidence>
<dbReference type="InterPro" id="IPR037171">
    <property type="entry name" value="NagB/RpiA_transferase-like"/>
</dbReference>
<dbReference type="Gene3D" id="3.40.50.10420">
    <property type="entry name" value="NagB/RpiA/CoA transferase-like"/>
    <property type="match status" value="1"/>
</dbReference>
<dbReference type="PANTHER" id="PTHR23407:SF1">
    <property type="entry name" value="5-FORMYLTETRAHYDROFOLATE CYCLO-LIGASE"/>
    <property type="match status" value="1"/>
</dbReference>
<dbReference type="GO" id="GO:0035999">
    <property type="term" value="P:tetrahydrofolate interconversion"/>
    <property type="evidence" value="ECO:0007669"/>
    <property type="project" value="TreeGrafter"/>
</dbReference>
<name>A0A382PNX0_9ZZZZ</name>
<reference evidence="4" key="1">
    <citation type="submission" date="2018-05" db="EMBL/GenBank/DDBJ databases">
        <authorList>
            <person name="Lanie J.A."/>
            <person name="Ng W.-L."/>
            <person name="Kazmierczak K.M."/>
            <person name="Andrzejewski T.M."/>
            <person name="Davidsen T.M."/>
            <person name="Wayne K.J."/>
            <person name="Tettelin H."/>
            <person name="Glass J.I."/>
            <person name="Rusch D."/>
            <person name="Podicherti R."/>
            <person name="Tsui H.-C.T."/>
            <person name="Winkler M.E."/>
        </authorList>
    </citation>
    <scope>NUCLEOTIDE SEQUENCE</scope>
</reference>
<evidence type="ECO:0000313" key="4">
    <source>
        <dbReference type="EMBL" id="SVC74355.1"/>
    </source>
</evidence>
<keyword evidence="3" id="KW-0067">ATP-binding</keyword>
<sequence length="162" mass="17876">ERLADFFLGHVSPCPNSRIAGYWPIDAEIDVLPLLGRLNGLGYDLCLPVVVKSRRTLSFRSWRPSEPLEVAAFGTRVPLEGSPEVVPQMLIVPVIAFDNRGHRLGHGGGYYDCTLSALASTGSVSVGVAFEDQHIEKVPTEPHDMALDWIITEERARRTRPS</sequence>
<evidence type="ECO:0000256" key="3">
    <source>
        <dbReference type="ARBA" id="ARBA00022840"/>
    </source>
</evidence>
<organism evidence="4">
    <name type="scientific">marine metagenome</name>
    <dbReference type="NCBI Taxonomy" id="408172"/>
    <lineage>
        <taxon>unclassified sequences</taxon>
        <taxon>metagenomes</taxon>
        <taxon>ecological metagenomes</taxon>
    </lineage>
</organism>
<dbReference type="AlphaFoldDB" id="A0A382PNX0"/>
<evidence type="ECO:0000256" key="1">
    <source>
        <dbReference type="ARBA" id="ARBA00010638"/>
    </source>
</evidence>
<feature type="non-terminal residue" evidence="4">
    <location>
        <position position="1"/>
    </location>
</feature>
<gene>
    <name evidence="4" type="ORF">METZ01_LOCUS327209</name>
</gene>
<dbReference type="PIRSF" id="PIRSF006806">
    <property type="entry name" value="FTHF_cligase"/>
    <property type="match status" value="1"/>
</dbReference>
<dbReference type="InterPro" id="IPR002698">
    <property type="entry name" value="FTHF_cligase"/>
</dbReference>